<dbReference type="GO" id="GO:0022857">
    <property type="term" value="F:transmembrane transporter activity"/>
    <property type="evidence" value="ECO:0007669"/>
    <property type="project" value="InterPro"/>
</dbReference>
<feature type="transmembrane region" description="Helical" evidence="6">
    <location>
        <begin position="192"/>
        <end position="213"/>
    </location>
</feature>
<dbReference type="Pfam" id="PF07690">
    <property type="entry name" value="MFS_1"/>
    <property type="match status" value="1"/>
</dbReference>
<dbReference type="OrthoDB" id="9788453at2"/>
<feature type="transmembrane region" description="Helical" evidence="6">
    <location>
        <begin position="90"/>
        <end position="111"/>
    </location>
</feature>
<dbReference type="GO" id="GO:0005886">
    <property type="term" value="C:plasma membrane"/>
    <property type="evidence" value="ECO:0007669"/>
    <property type="project" value="UniProtKB-SubCell"/>
</dbReference>
<feature type="transmembrane region" description="Helical" evidence="6">
    <location>
        <begin position="31"/>
        <end position="54"/>
    </location>
</feature>
<organism evidence="8 9">
    <name type="scientific">Alteromonas confluentis</name>
    <dbReference type="NCBI Taxonomy" id="1656094"/>
    <lineage>
        <taxon>Bacteria</taxon>
        <taxon>Pseudomonadati</taxon>
        <taxon>Pseudomonadota</taxon>
        <taxon>Gammaproteobacteria</taxon>
        <taxon>Alteromonadales</taxon>
        <taxon>Alteromonadaceae</taxon>
        <taxon>Alteromonas/Salinimonas group</taxon>
        <taxon>Alteromonas</taxon>
    </lineage>
</organism>
<feature type="transmembrane region" description="Helical" evidence="6">
    <location>
        <begin position="347"/>
        <end position="368"/>
    </location>
</feature>
<dbReference type="PANTHER" id="PTHR43124:SF3">
    <property type="entry name" value="CHLORAMPHENICOL EFFLUX PUMP RV0191"/>
    <property type="match status" value="1"/>
</dbReference>
<feature type="domain" description="Major facilitator superfamily (MFS) profile" evidence="7">
    <location>
        <begin position="1"/>
        <end position="372"/>
    </location>
</feature>
<evidence type="ECO:0000259" key="7">
    <source>
        <dbReference type="PROSITE" id="PS50850"/>
    </source>
</evidence>
<dbReference type="InterPro" id="IPR050189">
    <property type="entry name" value="MFS_Efflux_Transporters"/>
</dbReference>
<feature type="transmembrane region" description="Helical" evidence="6">
    <location>
        <begin position="282"/>
        <end position="300"/>
    </location>
</feature>
<keyword evidence="9" id="KW-1185">Reference proteome</keyword>
<feature type="transmembrane region" description="Helical" evidence="6">
    <location>
        <begin position="61"/>
        <end position="78"/>
    </location>
</feature>
<dbReference type="STRING" id="1656094.BFC18_18390"/>
<keyword evidence="3 6" id="KW-0812">Transmembrane</keyword>
<proteinExistence type="predicted"/>
<evidence type="ECO:0000313" key="8">
    <source>
        <dbReference type="EMBL" id="OFC69384.1"/>
    </source>
</evidence>
<sequence>MGGLAIGTGEFAAMGLLPSMADTFNISVSEAGYGVIAYAFGVVIGGPFLAVLTAHLPRQRVLIGLLAIVLAGNLATALAPEMISWLTARFISGIPHGTYYGIASLVAASMVPENQRATAIGQVMLGLAVANLLGVPFSTWLGQVAGWETTFLVISAIALVTLALTFYFIPFVTGDKAATPMKELSVLKQADVWATLLVATIGFAGMFSLYSYITPSLQNLTGMAESTVPWMLMAWGAGMVIGNVVGGKCADSAMVPSLYGILIWNALFLAAFAFFATDIWSSAILLFLIGCGFALVPALQSRLMDVASNAQSLGATLNHSAFNLSNALGAWLGGIALSVGFGWESPAIVGAVLAAIGVPVLALSLLLAKSKS</sequence>
<dbReference type="InterPro" id="IPR011701">
    <property type="entry name" value="MFS"/>
</dbReference>
<keyword evidence="2" id="KW-1003">Cell membrane</keyword>
<dbReference type="InterPro" id="IPR036259">
    <property type="entry name" value="MFS_trans_sf"/>
</dbReference>
<evidence type="ECO:0000313" key="9">
    <source>
        <dbReference type="Proteomes" id="UP000175691"/>
    </source>
</evidence>
<dbReference type="Gene3D" id="1.20.1250.20">
    <property type="entry name" value="MFS general substrate transporter like domains"/>
    <property type="match status" value="2"/>
</dbReference>
<evidence type="ECO:0000256" key="4">
    <source>
        <dbReference type="ARBA" id="ARBA00022989"/>
    </source>
</evidence>
<name>A0A1E7Z7L0_9ALTE</name>
<evidence type="ECO:0000256" key="2">
    <source>
        <dbReference type="ARBA" id="ARBA00022475"/>
    </source>
</evidence>
<evidence type="ECO:0000256" key="5">
    <source>
        <dbReference type="ARBA" id="ARBA00023136"/>
    </source>
</evidence>
<dbReference type="AlphaFoldDB" id="A0A1E7Z7L0"/>
<feature type="transmembrane region" description="Helical" evidence="6">
    <location>
        <begin position="228"/>
        <end position="246"/>
    </location>
</feature>
<accession>A0A1E7Z7L0</accession>
<evidence type="ECO:0000256" key="6">
    <source>
        <dbReference type="SAM" id="Phobius"/>
    </source>
</evidence>
<dbReference type="PROSITE" id="PS50850">
    <property type="entry name" value="MFS"/>
    <property type="match status" value="1"/>
</dbReference>
<evidence type="ECO:0000256" key="1">
    <source>
        <dbReference type="ARBA" id="ARBA00004651"/>
    </source>
</evidence>
<evidence type="ECO:0000256" key="3">
    <source>
        <dbReference type="ARBA" id="ARBA00022692"/>
    </source>
</evidence>
<gene>
    <name evidence="8" type="ORF">BFC18_18390</name>
</gene>
<dbReference type="EMBL" id="MDHN01000040">
    <property type="protein sequence ID" value="OFC69384.1"/>
    <property type="molecule type" value="Genomic_DNA"/>
</dbReference>
<comment type="caution">
    <text evidence="8">The sequence shown here is derived from an EMBL/GenBank/DDBJ whole genome shotgun (WGS) entry which is preliminary data.</text>
</comment>
<feature type="transmembrane region" description="Helical" evidence="6">
    <location>
        <begin position="123"/>
        <end position="145"/>
    </location>
</feature>
<dbReference type="CDD" id="cd17324">
    <property type="entry name" value="MFS_NepI_like"/>
    <property type="match status" value="1"/>
</dbReference>
<protein>
    <submittedName>
        <fullName evidence="8">MFS transporter</fullName>
    </submittedName>
</protein>
<dbReference type="InterPro" id="IPR020846">
    <property type="entry name" value="MFS_dom"/>
</dbReference>
<dbReference type="SUPFAM" id="SSF103473">
    <property type="entry name" value="MFS general substrate transporter"/>
    <property type="match status" value="1"/>
</dbReference>
<dbReference type="Proteomes" id="UP000175691">
    <property type="component" value="Unassembled WGS sequence"/>
</dbReference>
<keyword evidence="4 6" id="KW-1133">Transmembrane helix</keyword>
<reference evidence="8 9" key="1">
    <citation type="submission" date="2016-08" db="EMBL/GenBank/DDBJ databases">
        <authorList>
            <person name="Seilhamer J.J."/>
        </authorList>
    </citation>
    <scope>NUCLEOTIDE SEQUENCE [LARGE SCALE GENOMIC DNA]</scope>
    <source>
        <strain evidence="8 9">KCTC 42603</strain>
    </source>
</reference>
<feature type="transmembrane region" description="Helical" evidence="6">
    <location>
        <begin position="258"/>
        <end position="276"/>
    </location>
</feature>
<keyword evidence="5 6" id="KW-0472">Membrane</keyword>
<feature type="transmembrane region" description="Helical" evidence="6">
    <location>
        <begin position="151"/>
        <end position="172"/>
    </location>
</feature>
<feature type="transmembrane region" description="Helical" evidence="6">
    <location>
        <begin position="321"/>
        <end position="341"/>
    </location>
</feature>
<comment type="subcellular location">
    <subcellularLocation>
        <location evidence="1">Cell membrane</location>
        <topology evidence="1">Multi-pass membrane protein</topology>
    </subcellularLocation>
</comment>
<dbReference type="PANTHER" id="PTHR43124">
    <property type="entry name" value="PURINE EFFLUX PUMP PBUE"/>
    <property type="match status" value="1"/>
</dbReference>